<dbReference type="PROSITE" id="PS00028">
    <property type="entry name" value="ZINC_FINGER_C2H2_1"/>
    <property type="match status" value="3"/>
</dbReference>
<keyword evidence="5" id="KW-0805">Transcription regulation</keyword>
<evidence type="ECO:0000259" key="8">
    <source>
        <dbReference type="PROSITE" id="PS50157"/>
    </source>
</evidence>
<evidence type="ECO:0000256" key="3">
    <source>
        <dbReference type="ARBA" id="ARBA00022771"/>
    </source>
</evidence>
<sequence length="411" mass="47541">MSQQQEYYRYVAPGQRAVKHYQFDTGQQQVCYLPGLEVRSCTTGKTYDQHLWMIVAGRYRLYREAQQTLIHINLSDRLGSVYGVVDETGTLVSQECWYPFGGTASWLTGRQTGAMLKFQRYAGKERDCTGLIYFGWRYFVPWLMRWLSSDPAGTIEGLNLFRMLRNNPVTRYDPDGRMTNGEASFDLDAVIRNEGNDTSEYRELLQELWEEHLPVTAAENPPSWQPVPSTSSSVSCAPQSHQDHAAALTTENVPGGNQTWQCNRCYDSFHSEPEWQEHIAQIQCQKKHSCMWPDCRKTFTRTQNLHIHMRKHRGEKPFVCHGESCSKKFTSKEGLTRHFRHSHLGQKPFQCNADRCGFSCTRRELLDKHITIFHAPGSVGLYCTPCRLTFDKQSVFTRHSRYFCPYMGNHS</sequence>
<dbReference type="FunFam" id="3.30.160.60:FF:000032">
    <property type="entry name" value="Krueppel-like factor 4"/>
    <property type="match status" value="1"/>
</dbReference>
<name>A0AAP9KRZ6_9GAMM</name>
<reference evidence="10" key="2">
    <citation type="journal article" date="2020" name="Environ. Microbiol.">
        <title>The extreme plant-growth-promoting properties of Pantoea phytobeneficialis MSR2 revealed by functional and genomic analysis.</title>
        <authorList>
            <person name="Nascimento F.X."/>
            <person name="Hernandez A.G."/>
            <person name="Glick B.R."/>
            <person name="Rossi M.J."/>
        </authorList>
    </citation>
    <scope>NUCLEOTIDE SEQUENCE</scope>
    <source>
        <strain evidence="10">MSR2</strain>
    </source>
</reference>
<feature type="domain" description="C2H2-type" evidence="8">
    <location>
        <begin position="318"/>
        <end position="348"/>
    </location>
</feature>
<keyword evidence="4" id="KW-0862">Zinc</keyword>
<keyword evidence="3 7" id="KW-0863">Zinc-finger</keyword>
<evidence type="ECO:0000256" key="2">
    <source>
        <dbReference type="ARBA" id="ARBA00022737"/>
    </source>
</evidence>
<evidence type="ECO:0000313" key="12">
    <source>
        <dbReference type="Proteomes" id="UP001171299"/>
    </source>
</evidence>
<keyword evidence="1" id="KW-0479">Metal-binding</keyword>
<evidence type="ECO:0000256" key="4">
    <source>
        <dbReference type="ARBA" id="ARBA00022833"/>
    </source>
</evidence>
<dbReference type="GO" id="GO:0000978">
    <property type="term" value="F:RNA polymerase II cis-regulatory region sequence-specific DNA binding"/>
    <property type="evidence" value="ECO:0007669"/>
    <property type="project" value="TreeGrafter"/>
</dbReference>
<dbReference type="Pfam" id="PF00096">
    <property type="entry name" value="zf-C2H2"/>
    <property type="match status" value="1"/>
</dbReference>
<reference evidence="11" key="1">
    <citation type="submission" date="2017-11" db="EMBL/GenBank/DDBJ databases">
        <title>Genome sequence of Pantoea sp. MSR2.</title>
        <authorList>
            <person name="Nascimento F.X."/>
        </authorList>
    </citation>
    <scope>NUCLEOTIDE SEQUENCE [LARGE SCALE GENOMIC DNA]</scope>
    <source>
        <strain evidence="11">MSR2</strain>
        <plasmid evidence="11">pmsr2b</plasmid>
    </source>
</reference>
<organism evidence="10 11">
    <name type="scientific">Pantoea phytobeneficialis</name>
    <dbReference type="NCBI Taxonomy" id="2052056"/>
    <lineage>
        <taxon>Bacteria</taxon>
        <taxon>Pseudomonadati</taxon>
        <taxon>Pseudomonadota</taxon>
        <taxon>Gammaproteobacteria</taxon>
        <taxon>Enterobacterales</taxon>
        <taxon>Erwiniaceae</taxon>
        <taxon>Pantoea</taxon>
    </lineage>
</organism>
<protein>
    <submittedName>
        <fullName evidence="9">RHS repeat-associated core domain-containing protein</fullName>
    </submittedName>
</protein>
<evidence type="ECO:0000256" key="5">
    <source>
        <dbReference type="ARBA" id="ARBA00023015"/>
    </source>
</evidence>
<dbReference type="KEGG" id="ppho:CTZ24_24025"/>
<proteinExistence type="predicted"/>
<dbReference type="EMBL" id="CP024638">
    <property type="protein sequence ID" value="QGR09538.1"/>
    <property type="molecule type" value="Genomic_DNA"/>
</dbReference>
<keyword evidence="6" id="KW-0804">Transcription</keyword>
<evidence type="ECO:0000313" key="10">
    <source>
        <dbReference type="EMBL" id="QGR09538.1"/>
    </source>
</evidence>
<dbReference type="EMBL" id="JAUOOM010000011">
    <property type="protein sequence ID" value="MDO6407415.1"/>
    <property type="molecule type" value="Genomic_DNA"/>
</dbReference>
<dbReference type="PANTHER" id="PTHR19818">
    <property type="entry name" value="ZINC FINGER PROTEIN ZIC AND GLI"/>
    <property type="match status" value="1"/>
</dbReference>
<dbReference type="GO" id="GO:0008270">
    <property type="term" value="F:zinc ion binding"/>
    <property type="evidence" value="ECO:0007669"/>
    <property type="project" value="UniProtKB-KW"/>
</dbReference>
<dbReference type="InterPro" id="IPR036236">
    <property type="entry name" value="Znf_C2H2_sf"/>
</dbReference>
<dbReference type="SMART" id="SM00355">
    <property type="entry name" value="ZnF_C2H2"/>
    <property type="match status" value="4"/>
</dbReference>
<dbReference type="AlphaFoldDB" id="A0AAP9KRZ6"/>
<dbReference type="NCBIfam" id="TIGR03696">
    <property type="entry name" value="Rhs_assc_core"/>
    <property type="match status" value="1"/>
</dbReference>
<dbReference type="InterPro" id="IPR050329">
    <property type="entry name" value="GLI_C2H2-zinc-finger"/>
</dbReference>
<evidence type="ECO:0000313" key="9">
    <source>
        <dbReference type="EMBL" id="MDO6407415.1"/>
    </source>
</evidence>
<accession>A0AAP9KRZ6</accession>
<dbReference type="Proteomes" id="UP001171299">
    <property type="component" value="Unassembled WGS sequence"/>
</dbReference>
<dbReference type="GO" id="GO:0000981">
    <property type="term" value="F:DNA-binding transcription factor activity, RNA polymerase II-specific"/>
    <property type="evidence" value="ECO:0007669"/>
    <property type="project" value="TreeGrafter"/>
</dbReference>
<dbReference type="PROSITE" id="PS50157">
    <property type="entry name" value="ZINC_FINGER_C2H2_2"/>
    <property type="match status" value="2"/>
</dbReference>
<dbReference type="GO" id="GO:0045944">
    <property type="term" value="P:positive regulation of transcription by RNA polymerase II"/>
    <property type="evidence" value="ECO:0007669"/>
    <property type="project" value="UniProtKB-ARBA"/>
</dbReference>
<keyword evidence="2" id="KW-0677">Repeat</keyword>
<dbReference type="Proteomes" id="UP000424872">
    <property type="component" value="Plasmid pMSR2B"/>
</dbReference>
<dbReference type="PANTHER" id="PTHR19818:SF139">
    <property type="entry name" value="PAIR-RULE PROTEIN ODD-PAIRED"/>
    <property type="match status" value="1"/>
</dbReference>
<feature type="domain" description="C2H2-type" evidence="8">
    <location>
        <begin position="288"/>
        <end position="317"/>
    </location>
</feature>
<geneLocation type="plasmid" evidence="11">
    <name>pmsr2b</name>
</geneLocation>
<evidence type="ECO:0000256" key="1">
    <source>
        <dbReference type="ARBA" id="ARBA00022723"/>
    </source>
</evidence>
<dbReference type="Gene3D" id="2.180.10.10">
    <property type="entry name" value="RHS repeat-associated core"/>
    <property type="match status" value="1"/>
</dbReference>
<dbReference type="SUPFAM" id="SSF57667">
    <property type="entry name" value="beta-beta-alpha zinc fingers"/>
    <property type="match status" value="1"/>
</dbReference>
<gene>
    <name evidence="10" type="ORF">CTZ24_24025</name>
    <name evidence="9" type="ORF">Q3404_12585</name>
</gene>
<evidence type="ECO:0000256" key="6">
    <source>
        <dbReference type="ARBA" id="ARBA00023163"/>
    </source>
</evidence>
<dbReference type="InterPro" id="IPR022385">
    <property type="entry name" value="Rhs_assc_core"/>
</dbReference>
<keyword evidence="12" id="KW-1185">Reference proteome</keyword>
<keyword evidence="10" id="KW-0614">Plasmid</keyword>
<evidence type="ECO:0000256" key="7">
    <source>
        <dbReference type="PROSITE-ProRule" id="PRU00042"/>
    </source>
</evidence>
<dbReference type="InterPro" id="IPR013087">
    <property type="entry name" value="Znf_C2H2_type"/>
</dbReference>
<dbReference type="Gene3D" id="3.30.160.60">
    <property type="entry name" value="Classic Zinc Finger"/>
    <property type="match status" value="3"/>
</dbReference>
<reference evidence="9" key="3">
    <citation type="submission" date="2023-07" db="EMBL/GenBank/DDBJ databases">
        <title>The extreme plant-growth-promoting properties of Pantoea phytobeneficialis PF55 revealed by functional and genomic analysis.</title>
        <authorList>
            <person name="Nascimento F.X."/>
            <person name="Marcio R.J."/>
        </authorList>
    </citation>
    <scope>NUCLEOTIDE SEQUENCE</scope>
    <source>
        <strain evidence="9">PF55</strain>
    </source>
</reference>
<geneLocation type="plasmid" evidence="10">
    <name>pMSR2B</name>
</geneLocation>
<evidence type="ECO:0000313" key="11">
    <source>
        <dbReference type="Proteomes" id="UP000424872"/>
    </source>
</evidence>
<dbReference type="RefSeq" id="WP_208726730.1">
    <property type="nucleotide sequence ID" value="NZ_CP024638.1"/>
</dbReference>